<dbReference type="KEGG" id="ocy:OSSY52_15650"/>
<dbReference type="InParanoid" id="A0A7G1G874"/>
<dbReference type="InterPro" id="IPR029058">
    <property type="entry name" value="AB_hydrolase_fold"/>
</dbReference>
<dbReference type="InterPro" id="IPR022742">
    <property type="entry name" value="Hydrolase_4"/>
</dbReference>
<name>A0A7G1G874_9BACT</name>
<dbReference type="SUPFAM" id="SSF53474">
    <property type="entry name" value="alpha/beta-Hydrolases"/>
    <property type="match status" value="1"/>
</dbReference>
<dbReference type="GO" id="GO:0016787">
    <property type="term" value="F:hydrolase activity"/>
    <property type="evidence" value="ECO:0007669"/>
    <property type="project" value="UniProtKB-KW"/>
</dbReference>
<dbReference type="EMBL" id="AP018712">
    <property type="protein sequence ID" value="BBE31424.1"/>
    <property type="molecule type" value="Genomic_DNA"/>
</dbReference>
<dbReference type="Gene3D" id="3.40.50.1820">
    <property type="entry name" value="alpha/beta hydrolase"/>
    <property type="match status" value="1"/>
</dbReference>
<proteinExistence type="predicted"/>
<accession>A0A7G1G874</accession>
<keyword evidence="3" id="KW-1185">Reference proteome</keyword>
<keyword evidence="2" id="KW-0378">Hydrolase</keyword>
<dbReference type="AlphaFoldDB" id="A0A7G1G874"/>
<sequence length="317" mass="36309">MLTTEFTFKGKDGKSINAVKWEPKLNNNPKIIIQISHGMAEHKDRYSDFAKILINQGMVVYANDHRGHGKTAKNEDELGYFDDNNGWDKVVEDMHELTLKIKNDYPETPIVLLGHSMGSFLTRTYIQKFGNEINGVILSGTTYSSNLKTTFGLIVTKREIKKIGKKGKSYKLDKLSFGSFNKQFQPNKTEFDWLSRDEENVKKYIDDPHCGFVCTAGFFKDLLYGISIINNIEYVKNTPKELPIFIISGEKDPVGENTKGVLKVLNLFKKAGLKNVKHKFYKDARHEILNEINKNEVYSDIINWLNSEILKKNKVLS</sequence>
<dbReference type="Proteomes" id="UP000516361">
    <property type="component" value="Chromosome"/>
</dbReference>
<dbReference type="PANTHER" id="PTHR11614">
    <property type="entry name" value="PHOSPHOLIPASE-RELATED"/>
    <property type="match status" value="1"/>
</dbReference>
<dbReference type="Pfam" id="PF12146">
    <property type="entry name" value="Hydrolase_4"/>
    <property type="match status" value="1"/>
</dbReference>
<dbReference type="InterPro" id="IPR051044">
    <property type="entry name" value="MAG_DAG_Lipase"/>
</dbReference>
<feature type="domain" description="Serine aminopeptidase S33" evidence="1">
    <location>
        <begin position="28"/>
        <end position="292"/>
    </location>
</feature>
<organism evidence="2 3">
    <name type="scientific">Tepiditoga spiralis</name>
    <dbReference type="NCBI Taxonomy" id="2108365"/>
    <lineage>
        <taxon>Bacteria</taxon>
        <taxon>Thermotogati</taxon>
        <taxon>Thermotogota</taxon>
        <taxon>Thermotogae</taxon>
        <taxon>Petrotogales</taxon>
        <taxon>Petrotogaceae</taxon>
        <taxon>Tepiditoga</taxon>
    </lineage>
</organism>
<protein>
    <submittedName>
        <fullName evidence="2">Alpha/beta hydrolase</fullName>
    </submittedName>
</protein>
<dbReference type="RefSeq" id="WP_190613949.1">
    <property type="nucleotide sequence ID" value="NZ_AP018712.1"/>
</dbReference>
<evidence type="ECO:0000313" key="2">
    <source>
        <dbReference type="EMBL" id="BBE31424.1"/>
    </source>
</evidence>
<evidence type="ECO:0000259" key="1">
    <source>
        <dbReference type="Pfam" id="PF12146"/>
    </source>
</evidence>
<evidence type="ECO:0000313" key="3">
    <source>
        <dbReference type="Proteomes" id="UP000516361"/>
    </source>
</evidence>
<reference evidence="2 3" key="1">
    <citation type="submission" date="2018-06" db="EMBL/GenBank/DDBJ databases">
        <title>Genome sequencing of Oceanotoga sp. sy52.</title>
        <authorList>
            <person name="Mori K."/>
        </authorList>
    </citation>
    <scope>NUCLEOTIDE SEQUENCE [LARGE SCALE GENOMIC DNA]</scope>
    <source>
        <strain evidence="3">sy52</strain>
    </source>
</reference>
<gene>
    <name evidence="2" type="ORF">OSSY52_15650</name>
</gene>